<name>A0A2V0PHS4_9CHLO</name>
<dbReference type="PANTHER" id="PTHR31642:SF310">
    <property type="entry name" value="FATTY ALCOHOL:CAFFEOYL-COA ACYLTRANSFERASE"/>
    <property type="match status" value="1"/>
</dbReference>
<dbReference type="EMBL" id="BDRX01000083">
    <property type="protein sequence ID" value="GBF96615.1"/>
    <property type="molecule type" value="Genomic_DNA"/>
</dbReference>
<keyword evidence="5" id="KW-1185">Reference proteome</keyword>
<evidence type="ECO:0000256" key="1">
    <source>
        <dbReference type="ARBA" id="ARBA00009861"/>
    </source>
</evidence>
<proteinExistence type="inferred from homology"/>
<dbReference type="OrthoDB" id="548193at2759"/>
<comment type="caution">
    <text evidence="4">The sequence shown here is derived from an EMBL/GenBank/DDBJ whole genome shotgun (WGS) entry which is preliminary data.</text>
</comment>
<accession>A0A2V0PHS4</accession>
<dbReference type="Proteomes" id="UP000247498">
    <property type="component" value="Unassembled WGS sequence"/>
</dbReference>
<dbReference type="InterPro" id="IPR023213">
    <property type="entry name" value="CAT-like_dom_sf"/>
</dbReference>
<feature type="region of interest" description="Disordered" evidence="3">
    <location>
        <begin position="223"/>
        <end position="263"/>
    </location>
</feature>
<evidence type="ECO:0000313" key="5">
    <source>
        <dbReference type="Proteomes" id="UP000247498"/>
    </source>
</evidence>
<organism evidence="4 5">
    <name type="scientific">Raphidocelis subcapitata</name>
    <dbReference type="NCBI Taxonomy" id="307507"/>
    <lineage>
        <taxon>Eukaryota</taxon>
        <taxon>Viridiplantae</taxon>
        <taxon>Chlorophyta</taxon>
        <taxon>core chlorophytes</taxon>
        <taxon>Chlorophyceae</taxon>
        <taxon>CS clade</taxon>
        <taxon>Sphaeropleales</taxon>
        <taxon>Selenastraceae</taxon>
        <taxon>Raphidocelis</taxon>
    </lineage>
</organism>
<feature type="compositionally biased region" description="Gly residues" evidence="3">
    <location>
        <begin position="243"/>
        <end position="260"/>
    </location>
</feature>
<evidence type="ECO:0008006" key="6">
    <source>
        <dbReference type="Google" id="ProtNLM"/>
    </source>
</evidence>
<evidence type="ECO:0000256" key="3">
    <source>
        <dbReference type="SAM" id="MobiDB-lite"/>
    </source>
</evidence>
<protein>
    <recommendedName>
        <fullName evidence="6">Condensation domain-containing protein</fullName>
    </recommendedName>
</protein>
<gene>
    <name evidence="4" type="ORF">Rsub_09361</name>
</gene>
<keyword evidence="2" id="KW-0808">Transferase</keyword>
<dbReference type="InterPro" id="IPR050317">
    <property type="entry name" value="Plant_Fungal_Acyltransferase"/>
</dbReference>
<dbReference type="GO" id="GO:0016747">
    <property type="term" value="F:acyltransferase activity, transferring groups other than amino-acyl groups"/>
    <property type="evidence" value="ECO:0007669"/>
    <property type="project" value="TreeGrafter"/>
</dbReference>
<comment type="similarity">
    <text evidence="1">Belongs to the plant acyltransferase family.</text>
</comment>
<dbReference type="PANTHER" id="PTHR31642">
    <property type="entry name" value="TRICHOTHECENE 3-O-ACETYLTRANSFERASE"/>
    <property type="match status" value="1"/>
</dbReference>
<dbReference type="AlphaFoldDB" id="A0A2V0PHS4"/>
<dbReference type="Gene3D" id="3.30.559.10">
    <property type="entry name" value="Chloramphenicol acetyltransferase-like domain"/>
    <property type="match status" value="2"/>
</dbReference>
<evidence type="ECO:0000313" key="4">
    <source>
        <dbReference type="EMBL" id="GBF96615.1"/>
    </source>
</evidence>
<sequence>MESIKRAVAVADALLVKSHAGFSFHTGGCRVRALAERRFNAGSSGEVELHALDAQNLRRAIVGTWCFDDLLELPRLQAAFERAVSRYPVVAGWLARAPGRPGTLLLRWDAAARGRGAVWVAAEAAGAPPDILDSLAMQGARLVPPLRRHALLAVTSFPEAGRTLVVASIDHVAADMAAFMDFLSAWCNECAPPASDAASAPAVPMPPPPVWDRSPLAALPPLSFAEAGSSGAGDSEDGDGDGDGGCGGAGSPERAGGGAWSGRARSVASSGAASLVTSASTGSLSSWGSSGSLLGGVAPPKPHRSRLGRFWEGPQVWEADPFCRISGTGMLAKMFWSVVGCRTQSWLLPRAAISDLKARLGPGLPAPPTANDLLCALLAAATAWLVPEKVAARGGMNVNVVINARGRFGLSIGHDFFGNNSFVVPVWVPAHLLPAASDAPLPAPALVAYLHAAVREVLSQPDGLVRRRYEWMAGAQAAGVGGRARACEAVSLLRGDVTVDNVSNFPVFNLKFGAARVAAAATTRFVSSTRLAWITAAGPGPDRAKGGPDGDLLITVPMPAAHWPRLAPHWRAAGLSLRLDRPSHAAAASHPAVMRYVAAEATRTALAGL</sequence>
<reference evidence="4 5" key="1">
    <citation type="journal article" date="2018" name="Sci. Rep.">
        <title>Raphidocelis subcapitata (=Pseudokirchneriella subcapitata) provides an insight into genome evolution and environmental adaptations in the Sphaeropleales.</title>
        <authorList>
            <person name="Suzuki S."/>
            <person name="Yamaguchi H."/>
            <person name="Nakajima N."/>
            <person name="Kawachi M."/>
        </authorList>
    </citation>
    <scope>NUCLEOTIDE SEQUENCE [LARGE SCALE GENOMIC DNA]</scope>
    <source>
        <strain evidence="4 5">NIES-35</strain>
    </source>
</reference>
<evidence type="ECO:0000256" key="2">
    <source>
        <dbReference type="ARBA" id="ARBA00022679"/>
    </source>
</evidence>
<dbReference type="InParanoid" id="A0A2V0PHS4"/>